<comment type="caution">
    <text evidence="1">The sequence shown here is derived from an EMBL/GenBank/DDBJ whole genome shotgun (WGS) entry which is preliminary data.</text>
</comment>
<dbReference type="RefSeq" id="WP_179479532.1">
    <property type="nucleotide sequence ID" value="NZ_JACCFW010000001.1"/>
</dbReference>
<organism evidence="1 2">
    <name type="scientific">Allobranchiibius huperziae</name>
    <dbReference type="NCBI Taxonomy" id="1874116"/>
    <lineage>
        <taxon>Bacteria</taxon>
        <taxon>Bacillati</taxon>
        <taxon>Actinomycetota</taxon>
        <taxon>Actinomycetes</taxon>
        <taxon>Micrococcales</taxon>
        <taxon>Dermacoccaceae</taxon>
        <taxon>Allobranchiibius</taxon>
    </lineage>
</organism>
<dbReference type="Proteomes" id="UP000571817">
    <property type="component" value="Unassembled WGS sequence"/>
</dbReference>
<dbReference type="AlphaFoldDB" id="A0A853DD95"/>
<dbReference type="InterPro" id="IPR010866">
    <property type="entry name" value="A-2_8-polyST"/>
</dbReference>
<evidence type="ECO:0000313" key="1">
    <source>
        <dbReference type="EMBL" id="NYJ73959.1"/>
    </source>
</evidence>
<keyword evidence="2" id="KW-1185">Reference proteome</keyword>
<sequence>MRVVVTGVRSRTHLVHVSAYLRTALDATARGELVDVGYLGGGTFLGSASVDASDVARLLPDDPRLRIRMLDRLEDWSPAGDELVYVAVGAPGIRPWIELRRRAGLTRIAVVVTDEGIGSYGTWRTRHDAWLRQGVREPWCTVRTSAVQLADRVLTTRRFAMYDAARDWALDPVIAEEFRSRTSEGDGDGADRVVLLTQPWVEMGALPQAAYLDHVAQVRDRVAATGRRLVVRPHPSEDPSRYDRFETLAGDLPAELDGRVVGSAAVVGGSSTALLNLAALHDLPAWRLLVPGLEHLEERLGADQRGLLRRYLPAAVAATDLPAG</sequence>
<protein>
    <submittedName>
        <fullName evidence="1">Uncharacterized protein</fullName>
    </submittedName>
</protein>
<gene>
    <name evidence="1" type="ORF">HNR15_000922</name>
</gene>
<accession>A0A853DD95</accession>
<dbReference type="EMBL" id="JACCFW010000001">
    <property type="protein sequence ID" value="NYJ73959.1"/>
    <property type="molecule type" value="Genomic_DNA"/>
</dbReference>
<name>A0A853DD95_9MICO</name>
<reference evidence="1 2" key="1">
    <citation type="submission" date="2020-07" db="EMBL/GenBank/DDBJ databases">
        <title>Sequencing the genomes of 1000 actinobacteria strains.</title>
        <authorList>
            <person name="Klenk H.-P."/>
        </authorList>
    </citation>
    <scope>NUCLEOTIDE SEQUENCE [LARGE SCALE GENOMIC DNA]</scope>
    <source>
        <strain evidence="1 2">DSM 29531</strain>
    </source>
</reference>
<evidence type="ECO:0000313" key="2">
    <source>
        <dbReference type="Proteomes" id="UP000571817"/>
    </source>
</evidence>
<dbReference type="Pfam" id="PF07388">
    <property type="entry name" value="A-2_8-polyST"/>
    <property type="match status" value="1"/>
</dbReference>
<proteinExistence type="predicted"/>